<evidence type="ECO:0000313" key="2">
    <source>
        <dbReference type="Proteomes" id="UP001152607"/>
    </source>
</evidence>
<dbReference type="AlphaFoldDB" id="A0A9W4UF25"/>
<reference evidence="1" key="1">
    <citation type="submission" date="2023-01" db="EMBL/GenBank/DDBJ databases">
        <authorList>
            <person name="Van Ghelder C."/>
            <person name="Rancurel C."/>
        </authorList>
    </citation>
    <scope>NUCLEOTIDE SEQUENCE</scope>
    <source>
        <strain evidence="1">CNCM I-4278</strain>
    </source>
</reference>
<dbReference type="EMBL" id="CAOQHR010000004">
    <property type="protein sequence ID" value="CAI6333542.1"/>
    <property type="molecule type" value="Genomic_DNA"/>
</dbReference>
<protein>
    <submittedName>
        <fullName evidence="1">Uncharacterized protein</fullName>
    </submittedName>
</protein>
<evidence type="ECO:0000313" key="1">
    <source>
        <dbReference type="EMBL" id="CAI6333542.1"/>
    </source>
</evidence>
<name>A0A9W4UF25_9PLEO</name>
<gene>
    <name evidence="1" type="ORF">PDIGIT_LOCUS6584</name>
</gene>
<comment type="caution">
    <text evidence="1">The sequence shown here is derived from an EMBL/GenBank/DDBJ whole genome shotgun (WGS) entry which is preliminary data.</text>
</comment>
<dbReference type="Proteomes" id="UP001152607">
    <property type="component" value="Unassembled WGS sequence"/>
</dbReference>
<keyword evidence="2" id="KW-1185">Reference proteome</keyword>
<sequence length="58" mass="6688">MYLIPPLESLANPPGFTFRDLTRYLDVTINFFSARRYSPVDLRALVCVYPPTIHAMAR</sequence>
<proteinExistence type="predicted"/>
<organism evidence="1 2">
    <name type="scientific">Periconia digitata</name>
    <dbReference type="NCBI Taxonomy" id="1303443"/>
    <lineage>
        <taxon>Eukaryota</taxon>
        <taxon>Fungi</taxon>
        <taxon>Dikarya</taxon>
        <taxon>Ascomycota</taxon>
        <taxon>Pezizomycotina</taxon>
        <taxon>Dothideomycetes</taxon>
        <taxon>Pleosporomycetidae</taxon>
        <taxon>Pleosporales</taxon>
        <taxon>Massarineae</taxon>
        <taxon>Periconiaceae</taxon>
        <taxon>Periconia</taxon>
    </lineage>
</organism>
<accession>A0A9W4UF25</accession>